<dbReference type="GO" id="GO:0044782">
    <property type="term" value="P:cilium organization"/>
    <property type="evidence" value="ECO:0007669"/>
    <property type="project" value="InterPro"/>
</dbReference>
<proteinExistence type="predicted"/>
<evidence type="ECO:0000313" key="1">
    <source>
        <dbReference type="EMBL" id="RKO89702.1"/>
    </source>
</evidence>
<dbReference type="GO" id="GO:0036064">
    <property type="term" value="C:ciliary basal body"/>
    <property type="evidence" value="ECO:0007669"/>
    <property type="project" value="InterPro"/>
</dbReference>
<reference evidence="2" key="1">
    <citation type="journal article" date="2018" name="Nat. Microbiol.">
        <title>Leveraging single-cell genomics to expand the fungal tree of life.</title>
        <authorList>
            <person name="Ahrendt S.R."/>
            <person name="Quandt C.A."/>
            <person name="Ciobanu D."/>
            <person name="Clum A."/>
            <person name="Salamov A."/>
            <person name="Andreopoulos B."/>
            <person name="Cheng J.F."/>
            <person name="Woyke T."/>
            <person name="Pelin A."/>
            <person name="Henrissat B."/>
            <person name="Reynolds N.K."/>
            <person name="Benny G.L."/>
            <person name="Smith M.E."/>
            <person name="James T.Y."/>
            <person name="Grigoriev I.V."/>
        </authorList>
    </citation>
    <scope>NUCLEOTIDE SEQUENCE [LARGE SCALE GENOMIC DNA]</scope>
</reference>
<name>A0A4P9WBR2_9FUNG</name>
<dbReference type="EMBL" id="KZ995934">
    <property type="protein sequence ID" value="RKO89702.1"/>
    <property type="molecule type" value="Genomic_DNA"/>
</dbReference>
<evidence type="ECO:0000313" key="2">
    <source>
        <dbReference type="Proteomes" id="UP000269721"/>
    </source>
</evidence>
<dbReference type="OrthoDB" id="428850at2759"/>
<organism evidence="1 2">
    <name type="scientific">Blyttiomyces helicus</name>
    <dbReference type="NCBI Taxonomy" id="388810"/>
    <lineage>
        <taxon>Eukaryota</taxon>
        <taxon>Fungi</taxon>
        <taxon>Fungi incertae sedis</taxon>
        <taxon>Chytridiomycota</taxon>
        <taxon>Chytridiomycota incertae sedis</taxon>
        <taxon>Chytridiomycetes</taxon>
        <taxon>Chytridiomycetes incertae sedis</taxon>
        <taxon>Blyttiomyces</taxon>
    </lineage>
</organism>
<keyword evidence="2" id="KW-1185">Reference proteome</keyword>
<dbReference type="AlphaFoldDB" id="A0A4P9WBR2"/>
<gene>
    <name evidence="1" type="ORF">BDK51DRAFT_31841</name>
</gene>
<evidence type="ECO:0008006" key="3">
    <source>
        <dbReference type="Google" id="ProtNLM"/>
    </source>
</evidence>
<protein>
    <recommendedName>
        <fullName evidence="3">Armadillo-type protein</fullName>
    </recommendedName>
</protein>
<dbReference type="SUPFAM" id="SSF48371">
    <property type="entry name" value="ARM repeat"/>
    <property type="match status" value="1"/>
</dbReference>
<dbReference type="PANTHER" id="PTHR31691:SF1">
    <property type="entry name" value="ROTATIN"/>
    <property type="match status" value="1"/>
</dbReference>
<dbReference type="Proteomes" id="UP000269721">
    <property type="component" value="Unassembled WGS sequence"/>
</dbReference>
<dbReference type="InterPro" id="IPR016024">
    <property type="entry name" value="ARM-type_fold"/>
</dbReference>
<dbReference type="PANTHER" id="PTHR31691">
    <property type="entry name" value="ROTATIN"/>
    <property type="match status" value="1"/>
</dbReference>
<accession>A0A4P9WBR2</accession>
<sequence>MTALLGPANLKEAAQTALNKFLKACTDMTLIEKLLPWLHSFYDHDDGEIISVAIDRFRQKGLAALSTLIPLAEAEIKNIATPADAFVFSPAFLATRSNELEAESGPRREDNTNVAAHLAVIDAKDASVDMKRASIQILAGKIGEFSEAPRSWRDRSTQLAIARSILAALDDATEEWIRAPESFPHALKLVRTLAESKWSCDVVAGSALLSKAWFVKFVWHPDAPIRYEIARTYFATAFRPAAFREVRGPSTPQHARDDELDAPICVPDFVARHFHVYGPLGRVETNDNQIEMRMCGAGDSFLAVVKDYRRRMATPYAEGGIGYGDPNSLIIDTIGAAFAQSREARSHSDFSSALQVLHDLCWTEENCAILLDAGFESVLRRFLLVPPASGHDQQILADLLNFLNEVLRFRPMYLRLREILLAAIPSVLLPILESAANENDVHSNAALSVLSAEALCVLKSAFRNMDERELTALASTSSCIQILKDYTHHNFASETGSAKNHAGRITCLTTLLSFASLPTLAASIPSEAFAAIVGLFVQIVGFSQQNHDAPTAGDAFTYRDRSVYRWAALCLRTVSRSAVLVRAGAWGDHWLFDGDIGWLLGLLDDDEKVLQKLGLGTLGNLILMKGSYRFVCAKIPQFLDMAFAQALDFERAEGQRKEAIGIINNFLITFCHDHKVIEVELLPGNEDSLSEIDTGWAAGPTGEGGPMNGYDPTKELLHIFEQFAFLDRVHELLESGRAMVAYRGAVTELLLNLSLAAPDFVRRKMSDTDAWGILVEFLVDPLDPFEPGQRGNPNGGEYQSAGDAMRGLRRRQFRAVHSRLSDRVRCNVLRMLDVAIYGCESVRAVIFDRTRIVAAIGSILDEFTPVVADADLAGLTLHTLASFAVESRAALPRELIALLAGPRGARALHVTLVLLRARRDPARSACLFVARLLSLHYGEVVDLAVDRHLDEPLPDGRGSLGPELCRELIGLLFAERDEVIDSVLMESVKIALQCLLGRCGFAKQLALQRSTQAKMVAGQHGVYHILSDILFSKDFSDVLVLEALACLRNLIANCAATKRLAFEPARMKGPVATAAGSVARIVKTPSCPDDAFAAAIEVLKILALYSESRTAMVKVRGLRSGQMNLLQDLSGVLRRVLKAKDHGKAELVLQFLRNVTLASDGQMHVVRVTGKLSRECV</sequence>
<dbReference type="InterPro" id="IPR030791">
    <property type="entry name" value="Rotatin"/>
</dbReference>